<protein>
    <submittedName>
        <fullName evidence="1">Uncharacterized protein</fullName>
    </submittedName>
</protein>
<dbReference type="EMBL" id="RCHU02000002">
    <property type="protein sequence ID" value="KAL3603736.1"/>
    <property type="molecule type" value="Genomic_DNA"/>
</dbReference>
<accession>A0ACC4CQV7</accession>
<reference evidence="1 2" key="1">
    <citation type="journal article" date="2024" name="Plant Biotechnol. J.">
        <title>Genome and CRISPR/Cas9 system of a widespread forest tree (Populus alba) in the world.</title>
        <authorList>
            <person name="Liu Y.J."/>
            <person name="Jiang P.F."/>
            <person name="Han X.M."/>
            <person name="Li X.Y."/>
            <person name="Wang H.M."/>
            <person name="Wang Y.J."/>
            <person name="Wang X.X."/>
            <person name="Zeng Q.Y."/>
        </authorList>
    </citation>
    <scope>NUCLEOTIDE SEQUENCE [LARGE SCALE GENOMIC DNA]</scope>
    <source>
        <strain evidence="2">cv. PAL-ZL1</strain>
    </source>
</reference>
<evidence type="ECO:0000313" key="1">
    <source>
        <dbReference type="EMBL" id="KAL3603736.1"/>
    </source>
</evidence>
<organism evidence="1 2">
    <name type="scientific">Populus alba</name>
    <name type="common">White poplar</name>
    <dbReference type="NCBI Taxonomy" id="43335"/>
    <lineage>
        <taxon>Eukaryota</taxon>
        <taxon>Viridiplantae</taxon>
        <taxon>Streptophyta</taxon>
        <taxon>Embryophyta</taxon>
        <taxon>Tracheophyta</taxon>
        <taxon>Spermatophyta</taxon>
        <taxon>Magnoliopsida</taxon>
        <taxon>eudicotyledons</taxon>
        <taxon>Gunneridae</taxon>
        <taxon>Pentapetalae</taxon>
        <taxon>rosids</taxon>
        <taxon>fabids</taxon>
        <taxon>Malpighiales</taxon>
        <taxon>Salicaceae</taxon>
        <taxon>Saliceae</taxon>
        <taxon>Populus</taxon>
    </lineage>
</organism>
<gene>
    <name evidence="1" type="ORF">D5086_004595</name>
</gene>
<dbReference type="Proteomes" id="UP000309997">
    <property type="component" value="Unassembled WGS sequence"/>
</dbReference>
<keyword evidence="2" id="KW-1185">Reference proteome</keyword>
<name>A0ACC4CQV7_POPAL</name>
<evidence type="ECO:0000313" key="2">
    <source>
        <dbReference type="Proteomes" id="UP000309997"/>
    </source>
</evidence>
<sequence length="533" mass="60860">MEKILVAVRVRPAVTVSEDTTINGTCWKKIASLFTILMALLSPASLMPSILSDAASLKRQKLEIEEQRKKLQGSRAEVLEQEILKLRNDMLKCELEREKLEMELEEERKSHKERDQCIKEEQMKTGNLNTRATSSDRWSKSSSQILVLPSSNIHPYLLAVTQRTECWETEPRGIQWQQHCLPRRCFWNPYLDSIQMTPTREVQSFPSSDATPIIIVVPSSHITLRSHAKLTRPNLFQGYSPENYKVEVQNLKRQLDLALEEKNEVEACLQFCFRHFSIFNFMNRLMIQGTCHGDSLCESMASCRDIYKDVLLTLQSLVPDGDSSIGKFLSTTCEIGLSLFSNLEKRFSMEMVDHKSFNVNDSLVQENWKVLSERLKGIITSLALAEKLAVQNKEEKNPICGSAYEYTTLEMKGLLVDQIIHLSGYITLFEGLVLRCDKGMHFGRRTCFLEERRNNELDAIKGKRHVLELGLRMQLQHPNLLGVENSFSTTDLFRQLTGLALDSGLFSGANCILNLLSDPTNRQQAAMMFRNAV</sequence>
<comment type="caution">
    <text evidence="1">The sequence shown here is derived from an EMBL/GenBank/DDBJ whole genome shotgun (WGS) entry which is preliminary data.</text>
</comment>
<proteinExistence type="predicted"/>